<dbReference type="Pfam" id="PF00903">
    <property type="entry name" value="Glyoxalase"/>
    <property type="match status" value="2"/>
</dbReference>
<reference evidence="2 3" key="1">
    <citation type="submission" date="2015-02" db="EMBL/GenBank/DDBJ databases">
        <title>Draft genome sequence of Kitasatospora griseola MF730-N6, a bafilomycin, terpentecin and satosporin producer.</title>
        <authorList>
            <person name="Arens J.C."/>
            <person name="Haltli B."/>
            <person name="Kerr R.G."/>
        </authorList>
    </citation>
    <scope>NUCLEOTIDE SEQUENCE [LARGE SCALE GENOMIC DNA]</scope>
    <source>
        <strain evidence="2 3">MF730-N6</strain>
    </source>
</reference>
<dbReference type="EMBL" id="JXZB01000004">
    <property type="protein sequence ID" value="KIQ62895.1"/>
    <property type="molecule type" value="Genomic_DNA"/>
</dbReference>
<keyword evidence="2" id="KW-0378">Hydrolase</keyword>
<name>A0A0D0N459_KITGR</name>
<dbReference type="InterPro" id="IPR029068">
    <property type="entry name" value="Glyas_Bleomycin-R_OHBP_Dase"/>
</dbReference>
<feature type="domain" description="VOC" evidence="1">
    <location>
        <begin position="137"/>
        <end position="252"/>
    </location>
</feature>
<dbReference type="PROSITE" id="PS51819">
    <property type="entry name" value="VOC"/>
    <property type="match status" value="2"/>
</dbReference>
<evidence type="ECO:0000259" key="1">
    <source>
        <dbReference type="PROSITE" id="PS51819"/>
    </source>
</evidence>
<dbReference type="Proteomes" id="UP000032066">
    <property type="component" value="Unassembled WGS sequence"/>
</dbReference>
<dbReference type="GO" id="GO:0016787">
    <property type="term" value="F:hydrolase activity"/>
    <property type="evidence" value="ECO:0007669"/>
    <property type="project" value="UniProtKB-KW"/>
</dbReference>
<dbReference type="AlphaFoldDB" id="A0A0D0N459"/>
<gene>
    <name evidence="2" type="ORF">TR51_28810</name>
</gene>
<feature type="domain" description="VOC" evidence="1">
    <location>
        <begin position="8"/>
        <end position="123"/>
    </location>
</feature>
<dbReference type="InterPro" id="IPR052164">
    <property type="entry name" value="Anthracycline_SecMetBiosynth"/>
</dbReference>
<dbReference type="Gene3D" id="3.10.180.10">
    <property type="entry name" value="2,3-Dihydroxybiphenyl 1,2-Dioxygenase, domain 1"/>
    <property type="match status" value="2"/>
</dbReference>
<dbReference type="RefSeq" id="WP_043915189.1">
    <property type="nucleotide sequence ID" value="NZ_JXZB01000004.1"/>
</dbReference>
<proteinExistence type="predicted"/>
<evidence type="ECO:0000313" key="3">
    <source>
        <dbReference type="Proteomes" id="UP000032066"/>
    </source>
</evidence>
<dbReference type="CDD" id="cd07247">
    <property type="entry name" value="SgaA_N_like"/>
    <property type="match status" value="2"/>
</dbReference>
<accession>A0A0D0N459</accession>
<comment type="caution">
    <text evidence="2">The sequence shown here is derived from an EMBL/GenBank/DDBJ whole genome shotgun (WGS) entry which is preliminary data.</text>
</comment>
<dbReference type="OrthoDB" id="9793039at2"/>
<organism evidence="2 3">
    <name type="scientific">Kitasatospora griseola</name>
    <name type="common">Streptomyces griseolosporeus</name>
    <dbReference type="NCBI Taxonomy" id="2064"/>
    <lineage>
        <taxon>Bacteria</taxon>
        <taxon>Bacillati</taxon>
        <taxon>Actinomycetota</taxon>
        <taxon>Actinomycetes</taxon>
        <taxon>Kitasatosporales</taxon>
        <taxon>Streptomycetaceae</taxon>
        <taxon>Kitasatospora</taxon>
    </lineage>
</organism>
<dbReference type="InterPro" id="IPR037523">
    <property type="entry name" value="VOC_core"/>
</dbReference>
<evidence type="ECO:0000313" key="2">
    <source>
        <dbReference type="EMBL" id="KIQ62895.1"/>
    </source>
</evidence>
<dbReference type="PATRIC" id="fig|2064.6.peg.6119"/>
<protein>
    <submittedName>
        <fullName evidence="2">Hydrolase</fullName>
    </submittedName>
</protein>
<sequence length="266" mass="27918">MAAQPEGTPVWADAMFTDLEGAKSFYGSVLGWTFGESSTEYGNYTQAYRDGRAVAAIVPPMPGQGPGQSAWVLYLASVDVEATAERIRAAGGTLLLEPMKVGTFGSMALAKDPGGVVFGIWQGGEHTGFALRDAPGSYGWAEVFTRDPAAANTFFPKVFSYGVRKVVDTNVDYRVFTIGDTPVLGSMAMTPEVPTQVPSFISVYFVVDGCDAAVARVAEAGGRLVFGPITTPFGRFASFVDPQGAAFSLIDPSAAEGEPPATVEVA</sequence>
<dbReference type="PANTHER" id="PTHR33993">
    <property type="entry name" value="GLYOXALASE-RELATED"/>
    <property type="match status" value="1"/>
</dbReference>
<dbReference type="SUPFAM" id="SSF54593">
    <property type="entry name" value="Glyoxalase/Bleomycin resistance protein/Dihydroxybiphenyl dioxygenase"/>
    <property type="match status" value="2"/>
</dbReference>
<keyword evidence="3" id="KW-1185">Reference proteome</keyword>
<dbReference type="InterPro" id="IPR004360">
    <property type="entry name" value="Glyas_Fos-R_dOase_dom"/>
</dbReference>
<dbReference type="STRING" id="2064.TR51_28810"/>
<dbReference type="PANTHER" id="PTHR33993:SF10">
    <property type="entry name" value="CONSERVED PROTEIN"/>
    <property type="match status" value="1"/>
</dbReference>